<dbReference type="SUPFAM" id="SSF46548">
    <property type="entry name" value="alpha-helical ferredoxin"/>
    <property type="match status" value="1"/>
</dbReference>
<evidence type="ECO:0000256" key="9">
    <source>
        <dbReference type="ARBA" id="ARBA00022714"/>
    </source>
</evidence>
<dbReference type="EC" id="1.3.5.1" evidence="17"/>
<comment type="subunit">
    <text evidence="5">Component of complex II composed of eight subunits in plants: four classical SDH subunits SDH1, SDH2, SDH3 and SDH4 (a flavoprotein (FP), an iron-sulfur protein (IP), and a cytochrome b composed of a large and a small subunit.), as well as four subunits unknown in mitochondria from bacteria and heterotrophic eukaryotes.</text>
</comment>
<keyword evidence="14 17" id="KW-0411">Iron-sulfur</keyword>
<dbReference type="GO" id="GO:0046872">
    <property type="term" value="F:metal ion binding"/>
    <property type="evidence" value="ECO:0007669"/>
    <property type="project" value="UniProtKB-KW"/>
</dbReference>
<dbReference type="FunFam" id="3.10.20.30:FF:000007">
    <property type="entry name" value="Succinate dehydrogenase [ubiquinone] iron-sulfur subunit, mitochondrial"/>
    <property type="match status" value="1"/>
</dbReference>
<feature type="compositionally biased region" description="Gly residues" evidence="18">
    <location>
        <begin position="135"/>
        <end position="164"/>
    </location>
</feature>
<sequence>MRPSALAAVLRLGPLASLGGFAPSLGLSPSIRGLASASISAAAAAGGGGGEAGGGAGREGVLVARGLASCSGSGAAVIGGAFAARGTAAAATRGVSSVAAGLGTAAAAAAAAATPLAAAIGGGGGAQRPKPAAPTGGGRGGGSGSSGSVPAGGGSAPAGGGGGGERGRDGAVGDVQPGKLAAEARQSAPPPPSGHFTKPPLTKEFMIYRWNPDGTEKPRYQTYQVDLNNCGPMMLDVLLKIKDEQDQTLAFRRSCREGICGSCSMNIDGSSTLACLCKVNRDPGHVAKVAPLPHMFVVKDLVVDMANFYAQYKSIKPYLQRKEPSKGTEYYQSKESRAKLDGLYECILCACCSTSCPSYWWNSDKYLGPAVLLASYRWIVDSRDDMTQERLADIDDAYKLYRCKQIMNCAVVCPKGLNPGKAIAKIKQSLGKGRPL</sequence>
<dbReference type="InterPro" id="IPR025192">
    <property type="entry name" value="Succ_DH/fum_Rdtase_N"/>
</dbReference>
<evidence type="ECO:0000256" key="13">
    <source>
        <dbReference type="ARBA" id="ARBA00023004"/>
    </source>
</evidence>
<dbReference type="OrthoDB" id="1696654at2759"/>
<dbReference type="NCBIfam" id="NF004616">
    <property type="entry name" value="PRK05950.1"/>
    <property type="match status" value="1"/>
</dbReference>
<evidence type="ECO:0000256" key="5">
    <source>
        <dbReference type="ARBA" id="ARBA00011313"/>
    </source>
</evidence>
<evidence type="ECO:0000313" key="21">
    <source>
        <dbReference type="EMBL" id="KAG2500245.1"/>
    </source>
</evidence>
<keyword evidence="17" id="KW-0999">Mitochondrion inner membrane</keyword>
<reference evidence="21" key="1">
    <citation type="journal article" date="2020" name="bioRxiv">
        <title>Comparative genomics of Chlamydomonas.</title>
        <authorList>
            <person name="Craig R.J."/>
            <person name="Hasan A.R."/>
            <person name="Ness R.W."/>
            <person name="Keightley P.D."/>
        </authorList>
    </citation>
    <scope>NUCLEOTIDE SEQUENCE</scope>
    <source>
        <strain evidence="21">CCAP 11/70</strain>
    </source>
</reference>
<gene>
    <name evidence="21" type="ORF">HYH03_001823</name>
</gene>
<dbReference type="PROSITE" id="PS51379">
    <property type="entry name" value="4FE4S_FER_2"/>
    <property type="match status" value="1"/>
</dbReference>
<comment type="caution">
    <text evidence="21">The sequence shown here is derived from an EMBL/GenBank/DDBJ whole genome shotgun (WGS) entry which is preliminary data.</text>
</comment>
<dbReference type="GO" id="GO:0005743">
    <property type="term" value="C:mitochondrial inner membrane"/>
    <property type="evidence" value="ECO:0007669"/>
    <property type="project" value="UniProtKB-SubCell"/>
</dbReference>
<evidence type="ECO:0000259" key="20">
    <source>
        <dbReference type="PROSITE" id="PS51379"/>
    </source>
</evidence>
<evidence type="ECO:0000313" key="22">
    <source>
        <dbReference type="Proteomes" id="UP000612055"/>
    </source>
</evidence>
<keyword evidence="12" id="KW-0560">Oxidoreductase</keyword>
<comment type="cofactor">
    <cofactor evidence="17">
        <name>[2Fe-2S] cluster</name>
        <dbReference type="ChEBI" id="CHEBI:190135"/>
    </cofactor>
    <text evidence="17">Binds 1 [2Fe-2S] cluster.</text>
</comment>
<dbReference type="PANTHER" id="PTHR11921:SF29">
    <property type="entry name" value="SUCCINATE DEHYDROGENASE [UBIQUINONE] IRON-SULFUR SUBUNIT, MITOCHONDRIAL"/>
    <property type="match status" value="1"/>
</dbReference>
<dbReference type="Pfam" id="PF13085">
    <property type="entry name" value="Fer2_3"/>
    <property type="match status" value="1"/>
</dbReference>
<keyword evidence="7 17" id="KW-0004">4Fe-4S</keyword>
<dbReference type="InterPro" id="IPR017896">
    <property type="entry name" value="4Fe4S_Fe-S-bd"/>
</dbReference>
<dbReference type="InterPro" id="IPR004489">
    <property type="entry name" value="Succ_DH/fum_Rdtase_Fe-S"/>
</dbReference>
<dbReference type="EMBL" id="JAEHOE010000004">
    <property type="protein sequence ID" value="KAG2500245.1"/>
    <property type="molecule type" value="Genomic_DNA"/>
</dbReference>
<feature type="region of interest" description="Disordered" evidence="18">
    <location>
        <begin position="121"/>
        <end position="200"/>
    </location>
</feature>
<evidence type="ECO:0000256" key="10">
    <source>
        <dbReference type="ARBA" id="ARBA00022723"/>
    </source>
</evidence>
<dbReference type="PROSITE" id="PS00198">
    <property type="entry name" value="4FE4S_FER_1"/>
    <property type="match status" value="1"/>
</dbReference>
<keyword evidence="17" id="KW-0472">Membrane</keyword>
<dbReference type="Gene3D" id="1.10.1060.10">
    <property type="entry name" value="Alpha-helical ferredoxin"/>
    <property type="match status" value="1"/>
</dbReference>
<comment type="function">
    <text evidence="1 17">Iron-sulfur protein (IP) subunit of succinate dehydrogenase (SDH) that is involved in complex II of the mitochondrial electron transport chain and is responsible for transferring electrons from succinate to ubiquinone (coenzyme Q).</text>
</comment>
<dbReference type="PROSITE" id="PS51085">
    <property type="entry name" value="2FE2S_FER_2"/>
    <property type="match status" value="1"/>
</dbReference>
<dbReference type="InterPro" id="IPR036010">
    <property type="entry name" value="2Fe-2S_ferredoxin-like_sf"/>
</dbReference>
<evidence type="ECO:0000256" key="11">
    <source>
        <dbReference type="ARBA" id="ARBA00022982"/>
    </source>
</evidence>
<keyword evidence="17" id="KW-0496">Mitochondrion</keyword>
<keyword evidence="9 17" id="KW-0001">2Fe-2S</keyword>
<dbReference type="Gene3D" id="3.10.20.30">
    <property type="match status" value="1"/>
</dbReference>
<keyword evidence="13 17" id="KW-0408">Iron</keyword>
<dbReference type="GO" id="GO:0051537">
    <property type="term" value="F:2 iron, 2 sulfur cluster binding"/>
    <property type="evidence" value="ECO:0007669"/>
    <property type="project" value="UniProtKB-KW"/>
</dbReference>
<name>A0A836C4V6_9CHLO</name>
<dbReference type="Pfam" id="PF13534">
    <property type="entry name" value="Fer4_17"/>
    <property type="match status" value="1"/>
</dbReference>
<evidence type="ECO:0000256" key="2">
    <source>
        <dbReference type="ARBA" id="ARBA00004443"/>
    </source>
</evidence>
<keyword evidence="10 17" id="KW-0479">Metal-binding</keyword>
<evidence type="ECO:0000256" key="18">
    <source>
        <dbReference type="SAM" id="MobiDB-lite"/>
    </source>
</evidence>
<evidence type="ECO:0000256" key="12">
    <source>
        <dbReference type="ARBA" id="ARBA00023002"/>
    </source>
</evidence>
<dbReference type="SUPFAM" id="SSF54292">
    <property type="entry name" value="2Fe-2S ferredoxin-like"/>
    <property type="match status" value="1"/>
</dbReference>
<dbReference type="InterPro" id="IPR006058">
    <property type="entry name" value="2Fe2S_fd_BS"/>
</dbReference>
<dbReference type="InterPro" id="IPR050573">
    <property type="entry name" value="SDH/FRD_Iron-Sulfur"/>
</dbReference>
<comment type="similarity">
    <text evidence="4 17">Belongs to the succinate dehydrogenase/fumarate reductase iron-sulfur protein family.</text>
</comment>
<dbReference type="AlphaFoldDB" id="A0A836C4V6"/>
<dbReference type="FunFam" id="1.10.1060.10:FF:000001">
    <property type="entry name" value="Succinate dehydrogenase iron-sulfur subunit SdhB"/>
    <property type="match status" value="1"/>
</dbReference>
<dbReference type="GO" id="GO:0045273">
    <property type="term" value="C:respiratory chain complex II (succinate dehydrogenase)"/>
    <property type="evidence" value="ECO:0007669"/>
    <property type="project" value="UniProtKB-ARBA"/>
</dbReference>
<evidence type="ECO:0000256" key="1">
    <source>
        <dbReference type="ARBA" id="ARBA00002787"/>
    </source>
</evidence>
<dbReference type="InterPro" id="IPR009051">
    <property type="entry name" value="Helical_ferredxn"/>
</dbReference>
<keyword evidence="6" id="KW-0813">Transport</keyword>
<evidence type="ECO:0000256" key="15">
    <source>
        <dbReference type="ARBA" id="ARBA00023291"/>
    </source>
</evidence>
<dbReference type="PANTHER" id="PTHR11921">
    <property type="entry name" value="SUCCINATE DEHYDROGENASE IRON-SULFUR PROTEIN"/>
    <property type="match status" value="1"/>
</dbReference>
<evidence type="ECO:0000256" key="14">
    <source>
        <dbReference type="ARBA" id="ARBA00023014"/>
    </source>
</evidence>
<evidence type="ECO:0000259" key="19">
    <source>
        <dbReference type="PROSITE" id="PS51085"/>
    </source>
</evidence>
<accession>A0A836C4V6</accession>
<dbReference type="GO" id="GO:0009055">
    <property type="term" value="F:electron transfer activity"/>
    <property type="evidence" value="ECO:0007669"/>
    <property type="project" value="InterPro"/>
</dbReference>
<protein>
    <recommendedName>
        <fullName evidence="17">Succinate dehydrogenase [ubiquinone] iron-sulfur subunit, mitochondrial</fullName>
        <ecNumber evidence="17">1.3.5.1</ecNumber>
    </recommendedName>
</protein>
<keyword evidence="15 17" id="KW-0003">3Fe-4S</keyword>
<feature type="domain" description="2Fe-2S ferredoxin-type" evidence="19">
    <location>
        <begin position="203"/>
        <end position="293"/>
    </location>
</feature>
<comment type="cofactor">
    <cofactor evidence="17">
        <name>[3Fe-4S] cluster</name>
        <dbReference type="ChEBI" id="CHEBI:21137"/>
    </cofactor>
    <text evidence="17">Binds 1 [3Fe-4S] cluster.</text>
</comment>
<dbReference type="NCBIfam" id="TIGR00384">
    <property type="entry name" value="dhsB"/>
    <property type="match status" value="1"/>
</dbReference>
<comment type="pathway">
    <text evidence="3 17">Carbohydrate metabolism; tricarboxylic acid cycle; fumarate from succinate (eukaryal route): step 1/1.</text>
</comment>
<dbReference type="Proteomes" id="UP000612055">
    <property type="component" value="Unassembled WGS sequence"/>
</dbReference>
<dbReference type="PROSITE" id="PS00197">
    <property type="entry name" value="2FE2S_FER_1"/>
    <property type="match status" value="1"/>
</dbReference>
<dbReference type="GO" id="GO:0051538">
    <property type="term" value="F:3 iron, 4 sulfur cluster binding"/>
    <property type="evidence" value="ECO:0007669"/>
    <property type="project" value="UniProtKB-KW"/>
</dbReference>
<comment type="catalytic activity">
    <reaction evidence="16">
        <text>a quinone + succinate = fumarate + a quinol</text>
        <dbReference type="Rhea" id="RHEA:40523"/>
        <dbReference type="ChEBI" id="CHEBI:24646"/>
        <dbReference type="ChEBI" id="CHEBI:29806"/>
        <dbReference type="ChEBI" id="CHEBI:30031"/>
        <dbReference type="ChEBI" id="CHEBI:132124"/>
        <dbReference type="EC" id="1.3.5.1"/>
    </reaction>
</comment>
<dbReference type="GO" id="GO:0051539">
    <property type="term" value="F:4 iron, 4 sulfur cluster binding"/>
    <property type="evidence" value="ECO:0007669"/>
    <property type="project" value="UniProtKB-KW"/>
</dbReference>
<feature type="domain" description="4Fe-4S ferredoxin-type" evidence="20">
    <location>
        <begin position="336"/>
        <end position="366"/>
    </location>
</feature>
<evidence type="ECO:0000256" key="4">
    <source>
        <dbReference type="ARBA" id="ARBA00009433"/>
    </source>
</evidence>
<evidence type="ECO:0000256" key="17">
    <source>
        <dbReference type="RuleBase" id="RU361237"/>
    </source>
</evidence>
<dbReference type="GO" id="GO:0006099">
    <property type="term" value="P:tricarboxylic acid cycle"/>
    <property type="evidence" value="ECO:0007669"/>
    <property type="project" value="UniProtKB-UniPathway"/>
</dbReference>
<evidence type="ECO:0000256" key="7">
    <source>
        <dbReference type="ARBA" id="ARBA00022485"/>
    </source>
</evidence>
<dbReference type="InterPro" id="IPR012675">
    <property type="entry name" value="Beta-grasp_dom_sf"/>
</dbReference>
<evidence type="ECO:0000256" key="16">
    <source>
        <dbReference type="ARBA" id="ARBA00049220"/>
    </source>
</evidence>
<evidence type="ECO:0000256" key="6">
    <source>
        <dbReference type="ARBA" id="ARBA00022448"/>
    </source>
</evidence>
<dbReference type="InterPro" id="IPR001041">
    <property type="entry name" value="2Fe-2S_ferredoxin-type"/>
</dbReference>
<proteinExistence type="inferred from homology"/>
<organism evidence="21 22">
    <name type="scientific">Edaphochlamys debaryana</name>
    <dbReference type="NCBI Taxonomy" id="47281"/>
    <lineage>
        <taxon>Eukaryota</taxon>
        <taxon>Viridiplantae</taxon>
        <taxon>Chlorophyta</taxon>
        <taxon>core chlorophytes</taxon>
        <taxon>Chlorophyceae</taxon>
        <taxon>CS clade</taxon>
        <taxon>Chlamydomonadales</taxon>
        <taxon>Chlamydomonadales incertae sedis</taxon>
        <taxon>Edaphochlamys</taxon>
    </lineage>
</organism>
<dbReference type="InterPro" id="IPR017900">
    <property type="entry name" value="4Fe4S_Fe_S_CS"/>
</dbReference>
<evidence type="ECO:0000256" key="8">
    <source>
        <dbReference type="ARBA" id="ARBA00022532"/>
    </source>
</evidence>
<comment type="cofactor">
    <cofactor evidence="17">
        <name>[4Fe-4S] cluster</name>
        <dbReference type="ChEBI" id="CHEBI:49883"/>
    </cofactor>
    <text evidence="17">Binds 1 [4Fe-4S] cluster.</text>
</comment>
<comment type="subcellular location">
    <subcellularLocation>
        <location evidence="2 17">Mitochondrion inner membrane</location>
        <topology evidence="2 17">Peripheral membrane protein</topology>
        <orientation evidence="2 17">Matrix side</orientation>
    </subcellularLocation>
</comment>
<dbReference type="GO" id="GO:0008177">
    <property type="term" value="F:succinate dehydrogenase (quinone) activity"/>
    <property type="evidence" value="ECO:0007669"/>
    <property type="project" value="UniProtKB-EC"/>
</dbReference>
<keyword evidence="11" id="KW-0249">Electron transport</keyword>
<evidence type="ECO:0000256" key="3">
    <source>
        <dbReference type="ARBA" id="ARBA00004788"/>
    </source>
</evidence>
<keyword evidence="8" id="KW-0816">Tricarboxylic acid cycle</keyword>
<keyword evidence="22" id="KW-1185">Reference proteome</keyword>
<dbReference type="GO" id="GO:0022904">
    <property type="term" value="P:respiratory electron transport chain"/>
    <property type="evidence" value="ECO:0007669"/>
    <property type="project" value="TreeGrafter"/>
</dbReference>
<dbReference type="UniPathway" id="UPA00223">
    <property type="reaction ID" value="UER01006"/>
</dbReference>